<feature type="domain" description="Peptidase M14" evidence="5">
    <location>
        <begin position="81"/>
        <end position="394"/>
    </location>
</feature>
<dbReference type="GO" id="GO:0005615">
    <property type="term" value="C:extracellular space"/>
    <property type="evidence" value="ECO:0007669"/>
    <property type="project" value="TreeGrafter"/>
</dbReference>
<dbReference type="SUPFAM" id="SSF53187">
    <property type="entry name" value="Zn-dependent exopeptidases"/>
    <property type="match status" value="1"/>
</dbReference>
<name>A0A8B7YM74_ACAPL</name>
<dbReference type="PANTHER" id="PTHR11705">
    <property type="entry name" value="PROTEASE FAMILY M14 CARBOXYPEPTIDASE A,B"/>
    <property type="match status" value="1"/>
</dbReference>
<keyword evidence="4" id="KW-0812">Transmembrane</keyword>
<dbReference type="PANTHER" id="PTHR11705:SF119">
    <property type="entry name" value="OS02G0119300 PROTEIN"/>
    <property type="match status" value="1"/>
</dbReference>
<dbReference type="RefSeq" id="XP_022093545.1">
    <property type="nucleotide sequence ID" value="XM_022237853.1"/>
</dbReference>
<dbReference type="OMA" id="RVLNEWS"/>
<dbReference type="Pfam" id="PF00246">
    <property type="entry name" value="Peptidase_M14"/>
    <property type="match status" value="1"/>
</dbReference>
<evidence type="ECO:0000313" key="6">
    <source>
        <dbReference type="Proteomes" id="UP000694845"/>
    </source>
</evidence>
<evidence type="ECO:0000256" key="3">
    <source>
        <dbReference type="PROSITE-ProRule" id="PRU01379"/>
    </source>
</evidence>
<proteinExistence type="inferred from homology"/>
<evidence type="ECO:0000313" key="7">
    <source>
        <dbReference type="RefSeq" id="XP_022093545.1"/>
    </source>
</evidence>
<dbReference type="InterPro" id="IPR000834">
    <property type="entry name" value="Peptidase_M14"/>
</dbReference>
<keyword evidence="6" id="KW-1185">Reference proteome</keyword>
<dbReference type="PROSITE" id="PS52035">
    <property type="entry name" value="PEPTIDASE_M14"/>
    <property type="match status" value="1"/>
</dbReference>
<evidence type="ECO:0000256" key="1">
    <source>
        <dbReference type="ARBA" id="ARBA00001947"/>
    </source>
</evidence>
<dbReference type="GO" id="GO:0006508">
    <property type="term" value="P:proteolysis"/>
    <property type="evidence" value="ECO:0007669"/>
    <property type="project" value="InterPro"/>
</dbReference>
<dbReference type="InterPro" id="IPR034269">
    <property type="entry name" value="At5g42320_M14_CPD"/>
</dbReference>
<gene>
    <name evidence="7" type="primary">LOC110980842</name>
</gene>
<dbReference type="OrthoDB" id="3626597at2759"/>
<comment type="cofactor">
    <cofactor evidence="1">
        <name>Zn(2+)</name>
        <dbReference type="ChEBI" id="CHEBI:29105"/>
    </cofactor>
</comment>
<protein>
    <submittedName>
        <fullName evidence="7">Carboxypeptidase A4-like</fullName>
    </submittedName>
</protein>
<comment type="similarity">
    <text evidence="2 3">Belongs to the peptidase M14 family.</text>
</comment>
<dbReference type="GO" id="GO:0008270">
    <property type="term" value="F:zinc ion binding"/>
    <property type="evidence" value="ECO:0007669"/>
    <property type="project" value="InterPro"/>
</dbReference>
<sequence>MERAKGMICMPWLQSMLLCNHNQPWRGRTTWPHFSSRMCNWLCRSLLKLSLFILLVLPNVRNVYARDVRPQVEHYTPNYKYYHNISQIGIQLKQLAARNPNYIEVDLQYKSRVGIPQYVLHLSNFSSTRTEPGLFSINMAKPKILLSYGEHAREFFPVESLFYLLNNITRGLSAPHGSPAESLSRLILGRVDLYIIAMANPDGRRHVERTKNYCWRGTSVGVDLNRNFDWSFGGKGSSGNPKDEEYRGPFVHSEPECQVYLDLSAHHNFDAFLSLHSGIKQIYLPFADAESKKAHAKPVHLDDQLDLAQRMAQATQNAFSYGVAYNLNDYPADGTVFDYMAGVRKVPFSFAIELWGEGDSNKVKCFDLFNPSHENLQSALRDIMPIYETLFTYMIHWKEKQVHKSFHQDEVPEFGLPFGYSLVAITFCLFVVMIYRQYKPYGFHFYQRKRVVSLRSLSSTFASASGIKMT</sequence>
<accession>A0A8B7YM74</accession>
<dbReference type="AlphaFoldDB" id="A0A8B7YM74"/>
<organism evidence="6 7">
    <name type="scientific">Acanthaster planci</name>
    <name type="common">Crown-of-thorns starfish</name>
    <dbReference type="NCBI Taxonomy" id="133434"/>
    <lineage>
        <taxon>Eukaryota</taxon>
        <taxon>Metazoa</taxon>
        <taxon>Echinodermata</taxon>
        <taxon>Eleutherozoa</taxon>
        <taxon>Asterozoa</taxon>
        <taxon>Asteroidea</taxon>
        <taxon>Valvatacea</taxon>
        <taxon>Valvatida</taxon>
        <taxon>Acanthasteridae</taxon>
        <taxon>Acanthaster</taxon>
    </lineage>
</organism>
<dbReference type="Proteomes" id="UP000694845">
    <property type="component" value="Unplaced"/>
</dbReference>
<reference evidence="7" key="1">
    <citation type="submission" date="2025-08" db="UniProtKB">
        <authorList>
            <consortium name="RefSeq"/>
        </authorList>
    </citation>
    <scope>IDENTIFICATION</scope>
</reference>
<evidence type="ECO:0000259" key="5">
    <source>
        <dbReference type="PROSITE" id="PS52035"/>
    </source>
</evidence>
<dbReference type="SMART" id="SM00631">
    <property type="entry name" value="Zn_pept"/>
    <property type="match status" value="1"/>
</dbReference>
<dbReference type="CDD" id="cd06227">
    <property type="entry name" value="M14-CPA-like"/>
    <property type="match status" value="1"/>
</dbReference>
<keyword evidence="4" id="KW-1133">Transmembrane helix</keyword>
<feature type="transmembrane region" description="Helical" evidence="4">
    <location>
        <begin position="414"/>
        <end position="435"/>
    </location>
</feature>
<dbReference type="KEGG" id="aplc:110980842"/>
<dbReference type="Gene3D" id="3.40.630.10">
    <property type="entry name" value="Zn peptidases"/>
    <property type="match status" value="1"/>
</dbReference>
<keyword evidence="4" id="KW-0472">Membrane</keyword>
<evidence type="ECO:0000256" key="2">
    <source>
        <dbReference type="ARBA" id="ARBA00005988"/>
    </source>
</evidence>
<feature type="active site" description="Proton donor/acceptor" evidence="3">
    <location>
        <position position="353"/>
    </location>
</feature>
<dbReference type="GeneID" id="110980842"/>
<dbReference type="GO" id="GO:0004181">
    <property type="term" value="F:metallocarboxypeptidase activity"/>
    <property type="evidence" value="ECO:0007669"/>
    <property type="project" value="InterPro"/>
</dbReference>
<evidence type="ECO:0000256" key="4">
    <source>
        <dbReference type="SAM" id="Phobius"/>
    </source>
</evidence>